<keyword evidence="2" id="KW-1185">Reference proteome</keyword>
<protein>
    <recommendedName>
        <fullName evidence="3">Sulfotransferase</fullName>
    </recommendedName>
</protein>
<dbReference type="eggNOG" id="COG4424">
    <property type="taxonomic scope" value="Bacteria"/>
</dbReference>
<evidence type="ECO:0000313" key="1">
    <source>
        <dbReference type="EMBL" id="ABD11136.1"/>
    </source>
</evidence>
<dbReference type="OrthoDB" id="1441538at2"/>
<dbReference type="HOGENOM" id="CLU_620738_0_0_11"/>
<dbReference type="STRING" id="106370.Francci3_1760"/>
<proteinExistence type="predicted"/>
<dbReference type="Proteomes" id="UP000001937">
    <property type="component" value="Chromosome"/>
</dbReference>
<dbReference type="InterPro" id="IPR027417">
    <property type="entry name" value="P-loop_NTPase"/>
</dbReference>
<dbReference type="AlphaFoldDB" id="Q2JC56"/>
<sequence>MASDHATARGVVESGAAGLAARLHQLRAARGPAPPRFTERVSELIMIASGSRGGSSMLAELLRLSPHALHFRAEINPFLRLAGLGHPNSGTGSDRLDAAHLYALNPAVRLALEHDLALDVGTPAAQVDEEAVDRFALDVAWRLSVQWPEMDIDPFMLADAACAVLPRSGAGDWNTERFHRRLLAELASRGIYMEEGFYDMPTSQPPMRPPGRILVEEPPFVLTQPWRPADPHALETMPLIVKTPSNVHRFDFLRALFPNARLRVLHLTRNPAASVNGLIDGWRHHGFHSYRLPVPLRIAGYVDYRPADRHWWKFDLPPGWADHIAEPLARVCAFQWRSSHEAIMAELDRSAIDCLRVRFEDLTRDADSRVTELRRISSWLGIPFEGSLGRAAYSGIDPVVATRAPRPRRWLDRAGEVRPVLGGEVAETARRLGYDSPDTWI</sequence>
<organism evidence="1 2">
    <name type="scientific">Frankia casuarinae (strain DSM 45818 / CECT 9043 / HFP020203 / CcI3)</name>
    <dbReference type="NCBI Taxonomy" id="106370"/>
    <lineage>
        <taxon>Bacteria</taxon>
        <taxon>Bacillati</taxon>
        <taxon>Actinomycetota</taxon>
        <taxon>Actinomycetes</taxon>
        <taxon>Frankiales</taxon>
        <taxon>Frankiaceae</taxon>
        <taxon>Frankia</taxon>
    </lineage>
</organism>
<evidence type="ECO:0008006" key="3">
    <source>
        <dbReference type="Google" id="ProtNLM"/>
    </source>
</evidence>
<dbReference type="EMBL" id="CP000249">
    <property type="protein sequence ID" value="ABD11136.1"/>
    <property type="molecule type" value="Genomic_DNA"/>
</dbReference>
<dbReference type="SUPFAM" id="SSF52540">
    <property type="entry name" value="P-loop containing nucleoside triphosphate hydrolases"/>
    <property type="match status" value="1"/>
</dbReference>
<reference evidence="1 2" key="1">
    <citation type="journal article" date="2007" name="Genome Res.">
        <title>Genome characteristics of facultatively symbiotic Frankia sp. strains reflect host range and host plant biogeography.</title>
        <authorList>
            <person name="Normand P."/>
            <person name="Lapierre P."/>
            <person name="Tisa L.S."/>
            <person name="Gogarten J.P."/>
            <person name="Alloisio N."/>
            <person name="Bagnarol E."/>
            <person name="Bassi C.A."/>
            <person name="Berry A.M."/>
            <person name="Bickhart D.M."/>
            <person name="Choisne N."/>
            <person name="Couloux A."/>
            <person name="Cournoyer B."/>
            <person name="Cruveiller S."/>
            <person name="Daubin V."/>
            <person name="Demange N."/>
            <person name="Francino M.P."/>
            <person name="Goltsman E."/>
            <person name="Huang Y."/>
            <person name="Kopp O.R."/>
            <person name="Labarre L."/>
            <person name="Lapidus A."/>
            <person name="Lavire C."/>
            <person name="Marechal J."/>
            <person name="Martinez M."/>
            <person name="Mastronunzio J.E."/>
            <person name="Mullin B.C."/>
            <person name="Niemann J."/>
            <person name="Pujic P."/>
            <person name="Rawnsley T."/>
            <person name="Rouy Z."/>
            <person name="Schenowitz C."/>
            <person name="Sellstedt A."/>
            <person name="Tavares F."/>
            <person name="Tomkins J.P."/>
            <person name="Vallenet D."/>
            <person name="Valverde C."/>
            <person name="Wall L.G."/>
            <person name="Wang Y."/>
            <person name="Medigue C."/>
            <person name="Benson D.R."/>
        </authorList>
    </citation>
    <scope>NUCLEOTIDE SEQUENCE [LARGE SCALE GENOMIC DNA]</scope>
    <source>
        <strain evidence="2">DSM 45818 / CECT 9043 / CcI3</strain>
    </source>
</reference>
<dbReference type="Pfam" id="PF13469">
    <property type="entry name" value="Sulfotransfer_3"/>
    <property type="match status" value="1"/>
</dbReference>
<accession>Q2JC56</accession>
<evidence type="ECO:0000313" key="2">
    <source>
        <dbReference type="Proteomes" id="UP000001937"/>
    </source>
</evidence>
<dbReference type="Gene3D" id="3.40.50.300">
    <property type="entry name" value="P-loop containing nucleotide triphosphate hydrolases"/>
    <property type="match status" value="1"/>
</dbReference>
<dbReference type="KEGG" id="fra:Francci3_1760"/>
<name>Q2JC56_FRACC</name>
<gene>
    <name evidence="1" type="ordered locus">Francci3_1760</name>
</gene>